<accession>A0A1Q2CBJ6</accession>
<evidence type="ECO:0000313" key="1">
    <source>
        <dbReference type="EMBL" id="AQP43477.1"/>
    </source>
</evidence>
<dbReference type="AlphaFoldDB" id="A0A1Q2CBJ6"/>
<evidence type="ECO:0000313" key="2">
    <source>
        <dbReference type="Proteomes" id="UP000188324"/>
    </source>
</evidence>
<proteinExistence type="predicted"/>
<dbReference type="KEGG" id="tfl:RPIT_00470"/>
<sequence length="143" mass="15221">MWRMNRTRLAYSAVTVVGAIAALAAAGLAIGGLGNWALACLAVAVLGLQAAGHLRNRMRIASDRKALLAALNRIGRVERMVSEMVDRAAPPADWGQQLEATELRSRTELAAIRSTLTSLSASFADVQRAAIEARAVANQQRLS</sequence>
<name>A0A1Q2CBJ6_9ACTN</name>
<gene>
    <name evidence="1" type="ORF">RPIT_00470</name>
</gene>
<dbReference type="EMBL" id="CP019605">
    <property type="protein sequence ID" value="AQP43477.1"/>
    <property type="molecule type" value="Genomic_DNA"/>
</dbReference>
<dbReference type="Proteomes" id="UP000188324">
    <property type="component" value="Chromosome"/>
</dbReference>
<organism evidence="1 2">
    <name type="scientific">Tessaracoccus flavus</name>
    <dbReference type="NCBI Taxonomy" id="1610493"/>
    <lineage>
        <taxon>Bacteria</taxon>
        <taxon>Bacillati</taxon>
        <taxon>Actinomycetota</taxon>
        <taxon>Actinomycetes</taxon>
        <taxon>Propionibacteriales</taxon>
        <taxon>Propionibacteriaceae</taxon>
        <taxon>Tessaracoccus</taxon>
    </lineage>
</organism>
<keyword evidence="2" id="KW-1185">Reference proteome</keyword>
<reference evidence="1 2" key="1">
    <citation type="journal article" date="2016" name="Int. J. Syst. Evol. Microbiol.">
        <title>Tessaracoccus flavus sp. nov., isolated from the drainage system of a lindane-producing factory.</title>
        <authorList>
            <person name="Kumari R."/>
            <person name="Singh P."/>
            <person name="Schumann P."/>
            <person name="Lal R."/>
        </authorList>
    </citation>
    <scope>NUCLEOTIDE SEQUENCE [LARGE SCALE GENOMIC DNA]</scope>
    <source>
        <strain evidence="1 2">RP1T</strain>
    </source>
</reference>
<dbReference type="STRING" id="1610493.RPIT_00470"/>
<protein>
    <submittedName>
        <fullName evidence="1">Uncharacterized protein</fullName>
    </submittedName>
</protein>